<evidence type="ECO:0000313" key="1">
    <source>
        <dbReference type="EMBL" id="KAF5676118.1"/>
    </source>
</evidence>
<dbReference type="AlphaFoldDB" id="A0A8H5TT79"/>
<proteinExistence type="predicted"/>
<dbReference type="Proteomes" id="UP000567885">
    <property type="component" value="Unassembled WGS sequence"/>
</dbReference>
<keyword evidence="1" id="KW-0645">Protease</keyword>
<organism evidence="1 2">
    <name type="scientific">Fusarium heterosporum</name>
    <dbReference type="NCBI Taxonomy" id="42747"/>
    <lineage>
        <taxon>Eukaryota</taxon>
        <taxon>Fungi</taxon>
        <taxon>Dikarya</taxon>
        <taxon>Ascomycota</taxon>
        <taxon>Pezizomycotina</taxon>
        <taxon>Sordariomycetes</taxon>
        <taxon>Hypocreomycetidae</taxon>
        <taxon>Hypocreales</taxon>
        <taxon>Nectriaceae</taxon>
        <taxon>Fusarium</taxon>
        <taxon>Fusarium heterosporum species complex</taxon>
    </lineage>
</organism>
<keyword evidence="1" id="KW-0378">Hydrolase</keyword>
<name>A0A8H5TT79_FUSHE</name>
<gene>
    <name evidence="1" type="ORF">FHETE_2245</name>
</gene>
<reference evidence="1 2" key="1">
    <citation type="submission" date="2020-05" db="EMBL/GenBank/DDBJ databases">
        <title>Identification and distribution of gene clusters putatively required for synthesis of sphingolipid metabolism inhibitors in phylogenetically diverse species of the filamentous fungus Fusarium.</title>
        <authorList>
            <person name="Kim H.-S."/>
            <person name="Busman M."/>
            <person name="Brown D.W."/>
            <person name="Divon H."/>
            <person name="Uhlig S."/>
            <person name="Proctor R.H."/>
        </authorList>
    </citation>
    <scope>NUCLEOTIDE SEQUENCE [LARGE SCALE GENOMIC DNA]</scope>
    <source>
        <strain evidence="1 2">NRRL 20693</strain>
    </source>
</reference>
<dbReference type="EMBL" id="JAAGWQ010000035">
    <property type="protein sequence ID" value="KAF5676118.1"/>
    <property type="molecule type" value="Genomic_DNA"/>
</dbReference>
<keyword evidence="2" id="KW-1185">Reference proteome</keyword>
<protein>
    <submittedName>
        <fullName evidence="1">Intracellular serine protease</fullName>
    </submittedName>
</protein>
<evidence type="ECO:0000313" key="2">
    <source>
        <dbReference type="Proteomes" id="UP000567885"/>
    </source>
</evidence>
<comment type="caution">
    <text evidence="1">The sequence shown here is derived from an EMBL/GenBank/DDBJ whole genome shotgun (WGS) entry which is preliminary data.</text>
</comment>
<dbReference type="GO" id="GO:0008233">
    <property type="term" value="F:peptidase activity"/>
    <property type="evidence" value="ECO:0007669"/>
    <property type="project" value="UniProtKB-KW"/>
</dbReference>
<sequence>MTTESPPEPNLEGFELQDDVELFDVGMFEEGQGGFHIKNNPKDPYQRSQVIQRTGHGVDIRCTMIDAIHGAMSADSDYWSTLLVFKFRFDPQKRARRISRATIELIFGATAIENEIPEVEAISFDGHYSFLPSKQSETFTTGAEGGVGASFGAQANTSIKYEKTVARETSHATTISGAMEVLDNVEPNRVAKWTLLENQSLKTGVPSSIQVAVRVKRKDDEVFTCFPSLKCTADKWTEMRDFFGKVPVDDPVLLKPQTKATNKLRVYDAEELGSIDLQELSDVTFTKMIMDTVK</sequence>
<dbReference type="OrthoDB" id="5030973at2759"/>
<accession>A0A8H5TT79</accession>
<dbReference type="GO" id="GO:0006508">
    <property type="term" value="P:proteolysis"/>
    <property type="evidence" value="ECO:0007669"/>
    <property type="project" value="UniProtKB-KW"/>
</dbReference>